<gene>
    <name evidence="2" type="ORF">FVE85_2622</name>
</gene>
<feature type="domain" description="YCII-related" evidence="1">
    <location>
        <begin position="102"/>
        <end position="187"/>
    </location>
</feature>
<comment type="caution">
    <text evidence="2">The sequence shown here is derived from an EMBL/GenBank/DDBJ whole genome shotgun (WGS) entry which is preliminary data.</text>
</comment>
<dbReference type="InterPro" id="IPR011008">
    <property type="entry name" value="Dimeric_a/b-barrel"/>
</dbReference>
<dbReference type="InterPro" id="IPR005545">
    <property type="entry name" value="YCII"/>
</dbReference>
<evidence type="ECO:0000259" key="1">
    <source>
        <dbReference type="Pfam" id="PF03795"/>
    </source>
</evidence>
<evidence type="ECO:0000313" key="2">
    <source>
        <dbReference type="EMBL" id="KAA8494381.1"/>
    </source>
</evidence>
<dbReference type="EMBL" id="VRMN01000004">
    <property type="protein sequence ID" value="KAA8494381.1"/>
    <property type="molecule type" value="Genomic_DNA"/>
</dbReference>
<name>A0A5J4YSA6_PORPP</name>
<dbReference type="SUPFAM" id="SSF54909">
    <property type="entry name" value="Dimeric alpha+beta barrel"/>
    <property type="match status" value="1"/>
</dbReference>
<accession>A0A5J4YSA6</accession>
<dbReference type="OrthoDB" id="5519740at2759"/>
<protein>
    <recommendedName>
        <fullName evidence="1">YCII-related domain-containing protein</fullName>
    </recommendedName>
</protein>
<organism evidence="2 3">
    <name type="scientific">Porphyridium purpureum</name>
    <name type="common">Red alga</name>
    <name type="synonym">Porphyridium cruentum</name>
    <dbReference type="NCBI Taxonomy" id="35688"/>
    <lineage>
        <taxon>Eukaryota</taxon>
        <taxon>Rhodophyta</taxon>
        <taxon>Bangiophyceae</taxon>
        <taxon>Porphyridiales</taxon>
        <taxon>Porphyridiaceae</taxon>
        <taxon>Porphyridium</taxon>
    </lineage>
</organism>
<dbReference type="Pfam" id="PF03795">
    <property type="entry name" value="YCII"/>
    <property type="match status" value="1"/>
</dbReference>
<proteinExistence type="predicted"/>
<keyword evidence="3" id="KW-1185">Reference proteome</keyword>
<sequence>MDAFLCRVAGGATRDAAHVGSVLGASIVGELYRAGVDNAAPEVLAVVLAASDAQNATAVSAAALQAAAAAAGLEGMVVRPWKVGIHTFDPPLHTTGAAGKVLTVMLCDDKPDSVALRAATRPAHLEFLKASPYKGMIGPFPHPSGEGGVGTCLIIDCDQPEQVAGWAALDPYVSQADLFATVQLFRFVGK</sequence>
<evidence type="ECO:0000313" key="3">
    <source>
        <dbReference type="Proteomes" id="UP000324585"/>
    </source>
</evidence>
<dbReference type="Proteomes" id="UP000324585">
    <property type="component" value="Unassembled WGS sequence"/>
</dbReference>
<reference evidence="3" key="1">
    <citation type="journal article" date="2019" name="Nat. Commun.">
        <title>Expansion of phycobilisome linker gene families in mesophilic red algae.</title>
        <authorList>
            <person name="Lee J."/>
            <person name="Kim D."/>
            <person name="Bhattacharya D."/>
            <person name="Yoon H.S."/>
        </authorList>
    </citation>
    <scope>NUCLEOTIDE SEQUENCE [LARGE SCALE GENOMIC DNA]</scope>
    <source>
        <strain evidence="3">CCMP 1328</strain>
    </source>
</reference>
<dbReference type="Gene3D" id="3.30.70.1060">
    <property type="entry name" value="Dimeric alpha+beta barrel"/>
    <property type="match status" value="1"/>
</dbReference>
<dbReference type="AlphaFoldDB" id="A0A5J4YSA6"/>